<reference evidence="3 4" key="1">
    <citation type="submission" date="2016-06" db="EMBL/GenBank/DDBJ databases">
        <authorList>
            <person name="Kjaerup R.B."/>
            <person name="Dalgaard T.S."/>
            <person name="Juul-Madsen H.R."/>
        </authorList>
    </citation>
    <scope>NUCLEOTIDE SEQUENCE [LARGE SCALE GENOMIC DNA]</scope>
    <source>
        <strain evidence="3 4">DSM 45577</strain>
    </source>
</reference>
<feature type="compositionally biased region" description="Basic and acidic residues" evidence="1">
    <location>
        <begin position="49"/>
        <end position="65"/>
    </location>
</feature>
<feature type="transmembrane region" description="Helical" evidence="2">
    <location>
        <begin position="167"/>
        <end position="187"/>
    </location>
</feature>
<proteinExistence type="predicted"/>
<dbReference type="EMBL" id="FMIA01000002">
    <property type="protein sequence ID" value="SCL65179.1"/>
    <property type="molecule type" value="Genomic_DNA"/>
</dbReference>
<keyword evidence="4" id="KW-1185">Reference proteome</keyword>
<name>A0A1C6VFU8_9ACTN</name>
<feature type="transmembrane region" description="Helical" evidence="2">
    <location>
        <begin position="207"/>
        <end position="226"/>
    </location>
</feature>
<gene>
    <name evidence="3" type="ORF">GA0070617_5686</name>
</gene>
<evidence type="ECO:0000256" key="1">
    <source>
        <dbReference type="SAM" id="MobiDB-lite"/>
    </source>
</evidence>
<dbReference type="Proteomes" id="UP000198937">
    <property type="component" value="Unassembled WGS sequence"/>
</dbReference>
<feature type="region of interest" description="Disordered" evidence="1">
    <location>
        <begin position="47"/>
        <end position="161"/>
    </location>
</feature>
<evidence type="ECO:0000256" key="2">
    <source>
        <dbReference type="SAM" id="Phobius"/>
    </source>
</evidence>
<accession>A0A1C6VFU8</accession>
<evidence type="ECO:0000313" key="4">
    <source>
        <dbReference type="Proteomes" id="UP000198937"/>
    </source>
</evidence>
<dbReference type="AlphaFoldDB" id="A0A1C6VFU8"/>
<sequence length="232" mass="24393">MLTAVVGVGMLIAGAVQFVGNGFSSFGLIWVVILLAVIARAVSAALPGRGDRPTVDGPHRSEFETAGRPGPGEPGRPGEVAPGPDGTRGFGGAGLGGTDPGRDVTTGPVRRPSVADSYVSPVQETGSAWSRLFRRGDRADQDRRAARPTGDRPDRRDDRRRVQSSRVSALVGAAVGVVVLVVGVNVLRDFSQFGPFAAFGERADSFVVLWVVVGVSVIGFNLWSAFARRDRD</sequence>
<organism evidence="3 4">
    <name type="scientific">Micromonospora yangpuensis</name>
    <dbReference type="NCBI Taxonomy" id="683228"/>
    <lineage>
        <taxon>Bacteria</taxon>
        <taxon>Bacillati</taxon>
        <taxon>Actinomycetota</taxon>
        <taxon>Actinomycetes</taxon>
        <taxon>Micromonosporales</taxon>
        <taxon>Micromonosporaceae</taxon>
        <taxon>Micromonospora</taxon>
    </lineage>
</organism>
<keyword evidence="2" id="KW-1133">Transmembrane helix</keyword>
<feature type="compositionally biased region" description="Basic and acidic residues" evidence="1">
    <location>
        <begin position="134"/>
        <end position="161"/>
    </location>
</feature>
<feature type="compositionally biased region" description="Gly residues" evidence="1">
    <location>
        <begin position="86"/>
        <end position="99"/>
    </location>
</feature>
<keyword evidence="2" id="KW-0472">Membrane</keyword>
<evidence type="ECO:0000313" key="3">
    <source>
        <dbReference type="EMBL" id="SCL65179.1"/>
    </source>
</evidence>
<keyword evidence="2" id="KW-0812">Transmembrane</keyword>
<protein>
    <submittedName>
        <fullName evidence="3">Uncharacterized protein</fullName>
    </submittedName>
</protein>